<dbReference type="HOGENOM" id="CLU_2510554_0_0_5"/>
<keyword evidence="1" id="KW-1133">Transmembrane helix</keyword>
<dbReference type="AlphaFoldDB" id="H8K3V7"/>
<protein>
    <submittedName>
        <fullName evidence="2">Uncharacterized protein</fullName>
    </submittedName>
</protein>
<dbReference type="Proteomes" id="UP000008005">
    <property type="component" value="Chromosome"/>
</dbReference>
<evidence type="ECO:0000313" key="3">
    <source>
        <dbReference type="Proteomes" id="UP000008005"/>
    </source>
</evidence>
<sequence length="85" mass="9286">MAIDSEDMSTYATAAATIIGAITVAPVLIIKDKTTTFTSDIWKSLKEYYARPAVLNKEAYNQNLIEHTNQDGWNVITIGGSSCDD</sequence>
<reference evidence="3" key="1">
    <citation type="submission" date="2012-02" db="EMBL/GenBank/DDBJ databases">
        <title>Complete genome sequence of Candidatus Rickettsia amblyommii strain GAT-30V.</title>
        <authorList>
            <person name="Johnson S.L."/>
            <person name="Munk A.C."/>
            <person name="Han S."/>
            <person name="Bruce D.C."/>
            <person name="Dasch G.A."/>
        </authorList>
    </citation>
    <scope>NUCLEOTIDE SEQUENCE [LARGE SCALE GENOMIC DNA]</scope>
    <source>
        <strain evidence="3">GAT-30V</strain>
    </source>
</reference>
<reference evidence="2 3" key="2">
    <citation type="journal article" date="2016" name="Int. J. Syst. Evol. Microbiol.">
        <title>Rickettsia amblyommatis sp. nov., a spotted fever group Rickettsia associated with multiple species of Amblyomma ticks in North, Central and South America.</title>
        <authorList>
            <person name="Karpathy S.E."/>
            <person name="Slater K.S."/>
            <person name="Goldsmith C.S."/>
            <person name="Nicholson W.L."/>
            <person name="Paddock C.D."/>
        </authorList>
    </citation>
    <scope>NUCLEOTIDE SEQUENCE [LARGE SCALE GENOMIC DNA]</scope>
    <source>
        <strain evidence="2 3">GAT-30V</strain>
    </source>
</reference>
<organism evidence="2 3">
    <name type="scientific">Rickettsia amblyommatis (strain GAT-30V)</name>
    <name type="common">Rickettsia amblyommii</name>
    <dbReference type="NCBI Taxonomy" id="1105111"/>
    <lineage>
        <taxon>Bacteria</taxon>
        <taxon>Pseudomonadati</taxon>
        <taxon>Pseudomonadota</taxon>
        <taxon>Alphaproteobacteria</taxon>
        <taxon>Rickettsiales</taxon>
        <taxon>Rickettsiaceae</taxon>
        <taxon>Rickettsieae</taxon>
        <taxon>Rickettsia</taxon>
        <taxon>spotted fever group</taxon>
    </lineage>
</organism>
<name>H8K3V7_RICAG</name>
<accession>H8K3V7</accession>
<dbReference type="EMBL" id="CP003334">
    <property type="protein sequence ID" value="AFC69201.1"/>
    <property type="molecule type" value="Genomic_DNA"/>
</dbReference>
<keyword evidence="1" id="KW-0812">Transmembrane</keyword>
<dbReference type="RefSeq" id="WP_014391741.1">
    <property type="nucleotide sequence ID" value="NC_017028.1"/>
</dbReference>
<evidence type="ECO:0000313" key="2">
    <source>
        <dbReference type="EMBL" id="AFC69201.1"/>
    </source>
</evidence>
<dbReference type="KEGG" id="ram:MCE_00895"/>
<evidence type="ECO:0000256" key="1">
    <source>
        <dbReference type="SAM" id="Phobius"/>
    </source>
</evidence>
<keyword evidence="1" id="KW-0472">Membrane</keyword>
<feature type="transmembrane region" description="Helical" evidence="1">
    <location>
        <begin position="12"/>
        <end position="30"/>
    </location>
</feature>
<gene>
    <name evidence="2" type="ordered locus">MCE_00895</name>
</gene>
<proteinExistence type="predicted"/>